<organism evidence="1 2">
    <name type="scientific">Pistacia integerrima</name>
    <dbReference type="NCBI Taxonomy" id="434235"/>
    <lineage>
        <taxon>Eukaryota</taxon>
        <taxon>Viridiplantae</taxon>
        <taxon>Streptophyta</taxon>
        <taxon>Embryophyta</taxon>
        <taxon>Tracheophyta</taxon>
        <taxon>Spermatophyta</taxon>
        <taxon>Magnoliopsida</taxon>
        <taxon>eudicotyledons</taxon>
        <taxon>Gunneridae</taxon>
        <taxon>Pentapetalae</taxon>
        <taxon>rosids</taxon>
        <taxon>malvids</taxon>
        <taxon>Sapindales</taxon>
        <taxon>Anacardiaceae</taxon>
        <taxon>Pistacia</taxon>
    </lineage>
</organism>
<protein>
    <submittedName>
        <fullName evidence="1">Uncharacterized protein</fullName>
    </submittedName>
</protein>
<dbReference type="Proteomes" id="UP001163603">
    <property type="component" value="Chromosome 7"/>
</dbReference>
<evidence type="ECO:0000313" key="2">
    <source>
        <dbReference type="Proteomes" id="UP001163603"/>
    </source>
</evidence>
<evidence type="ECO:0000313" key="1">
    <source>
        <dbReference type="EMBL" id="KAJ0034586.1"/>
    </source>
</evidence>
<name>A0ACC0YEF5_9ROSI</name>
<reference evidence="2" key="1">
    <citation type="journal article" date="2023" name="G3 (Bethesda)">
        <title>Genome assembly and association tests identify interacting loci associated with vigor, precocity, and sex in interspecific pistachio rootstocks.</title>
        <authorList>
            <person name="Palmer W."/>
            <person name="Jacygrad E."/>
            <person name="Sagayaradj S."/>
            <person name="Cavanaugh K."/>
            <person name="Han R."/>
            <person name="Bertier L."/>
            <person name="Beede B."/>
            <person name="Kafkas S."/>
            <person name="Golino D."/>
            <person name="Preece J."/>
            <person name="Michelmore R."/>
        </authorList>
    </citation>
    <scope>NUCLEOTIDE SEQUENCE [LARGE SCALE GENOMIC DNA]</scope>
</reference>
<gene>
    <name evidence="1" type="ORF">Pint_24911</name>
</gene>
<dbReference type="EMBL" id="CM047742">
    <property type="protein sequence ID" value="KAJ0034586.1"/>
    <property type="molecule type" value="Genomic_DNA"/>
</dbReference>
<comment type="caution">
    <text evidence="1">The sequence shown here is derived from an EMBL/GenBank/DDBJ whole genome shotgun (WGS) entry which is preliminary data.</text>
</comment>
<sequence length="95" mass="10692">MCQPANSPDLNVLDLGFFSAIQSLQYKESPKTVDELVNAVVNSFEAFSIVMSNYIFLTLQMCLTEIMRAKGSRKYKIPHVKKAMLEMESEGQLPS</sequence>
<accession>A0ACC0YEF5</accession>
<proteinExistence type="predicted"/>
<keyword evidence="2" id="KW-1185">Reference proteome</keyword>